<organism evidence="5 6">
    <name type="scientific">Formosa maritima</name>
    <dbReference type="NCBI Taxonomy" id="2592046"/>
    <lineage>
        <taxon>Bacteria</taxon>
        <taxon>Pseudomonadati</taxon>
        <taxon>Bacteroidota</taxon>
        <taxon>Flavobacteriia</taxon>
        <taxon>Flavobacteriales</taxon>
        <taxon>Flavobacteriaceae</taxon>
        <taxon>Formosa</taxon>
    </lineage>
</organism>
<evidence type="ECO:0000256" key="2">
    <source>
        <dbReference type="ARBA" id="ARBA00022729"/>
    </source>
</evidence>
<dbReference type="GO" id="GO:0006508">
    <property type="term" value="P:proteolysis"/>
    <property type="evidence" value="ECO:0007669"/>
    <property type="project" value="UniProtKB-KW"/>
</dbReference>
<evidence type="ECO:0000256" key="3">
    <source>
        <dbReference type="ARBA" id="ARBA00022801"/>
    </source>
</evidence>
<dbReference type="Pfam" id="PF05576">
    <property type="entry name" value="Peptidase_S37"/>
    <property type="match status" value="1"/>
</dbReference>
<dbReference type="AlphaFoldDB" id="A0A5D0GHB2"/>
<accession>A0A5D0GHB2</accession>
<feature type="chain" id="PRO_5022893975" evidence="4">
    <location>
        <begin position="25"/>
        <end position="449"/>
    </location>
</feature>
<dbReference type="EMBL" id="VSFC01000019">
    <property type="protein sequence ID" value="TYA58236.1"/>
    <property type="molecule type" value="Genomic_DNA"/>
</dbReference>
<keyword evidence="2 4" id="KW-0732">Signal</keyword>
<keyword evidence="3" id="KW-0378">Hydrolase</keyword>
<dbReference type="GO" id="GO:0004177">
    <property type="term" value="F:aminopeptidase activity"/>
    <property type="evidence" value="ECO:0007669"/>
    <property type="project" value="UniProtKB-KW"/>
</dbReference>
<reference evidence="5 6" key="1">
    <citation type="submission" date="2019-08" db="EMBL/GenBank/DDBJ databases">
        <title>Formosa sediminis sp. nov., isolated from marine sediment.</title>
        <authorList>
            <person name="Cao W.R."/>
        </authorList>
    </citation>
    <scope>NUCLEOTIDE SEQUENCE [LARGE SCALE GENOMIC DNA]</scope>
    <source>
        <strain evidence="5 6">1494</strain>
    </source>
</reference>
<sequence>MKLIRKLFLSLFVILLINCKTSQTSTSTSAIASDSTLALASTNLSNFEKLASIKNIVSIEKREPVSHFNENYEIWFEQPIDYNDLTKGTFNQRVFLGFVEPSQPVIVELQGYGIGSEKAGELADHYKANQINIEHRYFNNSRPETIDWNTLTVENAAKDQARIIDAIKKALYPEAKFISTGISKGCQTTMLHRRYFPDNVDGCVCYVGPLNFEREDPRVYEFLNTVSTQENRDKVKAFQNLCFENRAALLEMMKNEAKEKNMTWEFGIDKAIDYTILEYSFAFWQWGTPIESIPTQNASVEEIYTHLINVVGYGFFEEKAVENLQPYFWAALTQQGIYGYETAPFKQYLNTEEIYKFEWAFPEGISKEYDLKPMQEVQTFLDNSAEDMLFIYGEYDAWSATAVELEDNALKREVYKFVLPEGSHTTRIKSFSPETQKEIYNIIDGWLKE</sequence>
<dbReference type="RefSeq" id="WP_148453338.1">
    <property type="nucleotide sequence ID" value="NZ_VSFC01000019.1"/>
</dbReference>
<keyword evidence="5" id="KW-0031">Aminopeptidase</keyword>
<evidence type="ECO:0000256" key="4">
    <source>
        <dbReference type="SAM" id="SignalP"/>
    </source>
</evidence>
<dbReference type="PANTHER" id="PTHR11010">
    <property type="entry name" value="PROTEASE S28 PRO-X CARBOXYPEPTIDASE-RELATED"/>
    <property type="match status" value="1"/>
</dbReference>
<dbReference type="InterPro" id="IPR008761">
    <property type="entry name" value="Peptidase_S37"/>
</dbReference>
<dbReference type="SUPFAM" id="SSF53474">
    <property type="entry name" value="alpha/beta-Hydrolases"/>
    <property type="match status" value="1"/>
</dbReference>
<dbReference type="GO" id="GO:0008239">
    <property type="term" value="F:dipeptidyl-peptidase activity"/>
    <property type="evidence" value="ECO:0007669"/>
    <property type="project" value="TreeGrafter"/>
</dbReference>
<gene>
    <name evidence="5" type="ORF">FVF61_03410</name>
</gene>
<feature type="signal peptide" evidence="4">
    <location>
        <begin position="1"/>
        <end position="24"/>
    </location>
</feature>
<name>A0A5D0GHB2_9FLAO</name>
<dbReference type="OrthoDB" id="3979391at2"/>
<dbReference type="PANTHER" id="PTHR11010:SF38">
    <property type="entry name" value="LYSOSOMAL PRO-X CARBOXYPEPTIDASE"/>
    <property type="match status" value="1"/>
</dbReference>
<keyword evidence="6" id="KW-1185">Reference proteome</keyword>
<keyword evidence="1" id="KW-0645">Protease</keyword>
<evidence type="ECO:0000313" key="5">
    <source>
        <dbReference type="EMBL" id="TYA58236.1"/>
    </source>
</evidence>
<dbReference type="Gene3D" id="3.40.50.1820">
    <property type="entry name" value="alpha/beta hydrolase"/>
    <property type="match status" value="1"/>
</dbReference>
<evidence type="ECO:0000256" key="1">
    <source>
        <dbReference type="ARBA" id="ARBA00022670"/>
    </source>
</evidence>
<comment type="caution">
    <text evidence="5">The sequence shown here is derived from an EMBL/GenBank/DDBJ whole genome shotgun (WGS) entry which is preliminary data.</text>
</comment>
<proteinExistence type="predicted"/>
<dbReference type="InterPro" id="IPR029058">
    <property type="entry name" value="AB_hydrolase_fold"/>
</dbReference>
<dbReference type="Proteomes" id="UP000324550">
    <property type="component" value="Unassembled WGS sequence"/>
</dbReference>
<protein>
    <submittedName>
        <fullName evidence="5">Aminopeptidase</fullName>
    </submittedName>
</protein>
<evidence type="ECO:0000313" key="6">
    <source>
        <dbReference type="Proteomes" id="UP000324550"/>
    </source>
</evidence>